<dbReference type="EMBL" id="RBZO01000020">
    <property type="protein sequence ID" value="RKQ14545.1"/>
    <property type="molecule type" value="Genomic_DNA"/>
</dbReference>
<evidence type="ECO:0000256" key="5">
    <source>
        <dbReference type="ARBA" id="ARBA00022967"/>
    </source>
</evidence>
<proteinExistence type="predicted"/>
<evidence type="ECO:0000256" key="3">
    <source>
        <dbReference type="ARBA" id="ARBA00022741"/>
    </source>
</evidence>
<dbReference type="PANTHER" id="PTHR42788:SF17">
    <property type="entry name" value="ALIPHATIC SULFONATES IMPORT ATP-BINDING PROTEIN SSUB"/>
    <property type="match status" value="1"/>
</dbReference>
<dbReference type="InterPro" id="IPR003593">
    <property type="entry name" value="AAA+_ATPase"/>
</dbReference>
<gene>
    <name evidence="8" type="ORF">D8M05_13005</name>
</gene>
<sequence>MLLGGCELNKIQEQGIGIQINNIGKSYGERCVLENLSLTIQKGEFVSIVGKSGCGKSTLLRLVAGLEKMNNGTIELNGERLDDLNRYARIMFQDGRLLPWKKTLDNVCLGLPKEKKENAIGALQQVGLKDRIDDFPSMLSGGQRQRVALARALVHNPSLLLLDEPLGALDALTRIEMQNLIESLWKQKKFTAILVTHDVEEAVTISDRVILIEDGKVSLNQPIKLPRPRKRTHPGFSMYVEEILGQIMHKKQRKANFDMLLSPSKEEQLLFNSINN</sequence>
<organism evidence="8 9">
    <name type="scientific">Oceanobacillus bengalensis</name>
    <dbReference type="NCBI Taxonomy" id="1435466"/>
    <lineage>
        <taxon>Bacteria</taxon>
        <taxon>Bacillati</taxon>
        <taxon>Bacillota</taxon>
        <taxon>Bacilli</taxon>
        <taxon>Bacillales</taxon>
        <taxon>Bacillaceae</taxon>
        <taxon>Oceanobacillus</taxon>
    </lineage>
</organism>
<dbReference type="Pfam" id="PF00005">
    <property type="entry name" value="ABC_tran"/>
    <property type="match status" value="1"/>
</dbReference>
<dbReference type="GO" id="GO:0005524">
    <property type="term" value="F:ATP binding"/>
    <property type="evidence" value="ECO:0007669"/>
    <property type="project" value="UniProtKB-KW"/>
</dbReference>
<keyword evidence="3" id="KW-0547">Nucleotide-binding</keyword>
<dbReference type="SMART" id="SM00382">
    <property type="entry name" value="AAA"/>
    <property type="match status" value="1"/>
</dbReference>
<keyword evidence="1" id="KW-0813">Transport</keyword>
<dbReference type="PANTHER" id="PTHR42788">
    <property type="entry name" value="TAURINE IMPORT ATP-BINDING PROTEIN-RELATED"/>
    <property type="match status" value="1"/>
</dbReference>
<evidence type="ECO:0000259" key="7">
    <source>
        <dbReference type="PROSITE" id="PS50893"/>
    </source>
</evidence>
<dbReference type="InterPro" id="IPR027417">
    <property type="entry name" value="P-loop_NTPase"/>
</dbReference>
<evidence type="ECO:0000256" key="4">
    <source>
        <dbReference type="ARBA" id="ARBA00022840"/>
    </source>
</evidence>
<evidence type="ECO:0000313" key="8">
    <source>
        <dbReference type="EMBL" id="RKQ14545.1"/>
    </source>
</evidence>
<evidence type="ECO:0000313" key="9">
    <source>
        <dbReference type="Proteomes" id="UP000281813"/>
    </source>
</evidence>
<feature type="domain" description="ABC transporter" evidence="7">
    <location>
        <begin position="18"/>
        <end position="239"/>
    </location>
</feature>
<protein>
    <submittedName>
        <fullName evidence="8">ATP-binding cassette domain-containing protein</fullName>
    </submittedName>
</protein>
<dbReference type="Proteomes" id="UP000281813">
    <property type="component" value="Unassembled WGS sequence"/>
</dbReference>
<keyword evidence="4 8" id="KW-0067">ATP-binding</keyword>
<dbReference type="CDD" id="cd03293">
    <property type="entry name" value="ABC_NrtD_SsuB_transporters"/>
    <property type="match status" value="1"/>
</dbReference>
<keyword evidence="2" id="KW-1003">Cell membrane</keyword>
<accession>A0A494YWE5</accession>
<reference evidence="8 9" key="1">
    <citation type="journal article" date="2015" name="Antonie Van Leeuwenhoek">
        <title>Oceanobacillus bengalensis sp. nov., a bacterium isolated from seawater of the Bay of Bengal.</title>
        <authorList>
            <person name="Yongchang O."/>
            <person name="Xiang W."/>
            <person name="Wang G."/>
        </authorList>
    </citation>
    <scope>NUCLEOTIDE SEQUENCE [LARGE SCALE GENOMIC DNA]</scope>
    <source>
        <strain evidence="8 9">MCCC 1K00260</strain>
    </source>
</reference>
<keyword evidence="9" id="KW-1185">Reference proteome</keyword>
<dbReference type="AlphaFoldDB" id="A0A494YWE5"/>
<dbReference type="InterPro" id="IPR017871">
    <property type="entry name" value="ABC_transporter-like_CS"/>
</dbReference>
<comment type="caution">
    <text evidence="8">The sequence shown here is derived from an EMBL/GenBank/DDBJ whole genome shotgun (WGS) entry which is preliminary data.</text>
</comment>
<dbReference type="InterPro" id="IPR003439">
    <property type="entry name" value="ABC_transporter-like_ATP-bd"/>
</dbReference>
<dbReference type="InterPro" id="IPR050166">
    <property type="entry name" value="ABC_transporter_ATP-bind"/>
</dbReference>
<evidence type="ECO:0000256" key="1">
    <source>
        <dbReference type="ARBA" id="ARBA00022448"/>
    </source>
</evidence>
<dbReference type="GO" id="GO:0016887">
    <property type="term" value="F:ATP hydrolysis activity"/>
    <property type="evidence" value="ECO:0007669"/>
    <property type="project" value="InterPro"/>
</dbReference>
<evidence type="ECO:0000256" key="6">
    <source>
        <dbReference type="ARBA" id="ARBA00023136"/>
    </source>
</evidence>
<dbReference type="Gene3D" id="3.40.50.300">
    <property type="entry name" value="P-loop containing nucleotide triphosphate hydrolases"/>
    <property type="match status" value="1"/>
</dbReference>
<keyword evidence="6" id="KW-0472">Membrane</keyword>
<dbReference type="OrthoDB" id="9802264at2"/>
<dbReference type="PROSITE" id="PS50893">
    <property type="entry name" value="ABC_TRANSPORTER_2"/>
    <property type="match status" value="1"/>
</dbReference>
<evidence type="ECO:0000256" key="2">
    <source>
        <dbReference type="ARBA" id="ARBA00022475"/>
    </source>
</evidence>
<keyword evidence="5" id="KW-1278">Translocase</keyword>
<dbReference type="SUPFAM" id="SSF52540">
    <property type="entry name" value="P-loop containing nucleoside triphosphate hydrolases"/>
    <property type="match status" value="1"/>
</dbReference>
<name>A0A494YWE5_9BACI</name>
<dbReference type="PROSITE" id="PS00211">
    <property type="entry name" value="ABC_TRANSPORTER_1"/>
    <property type="match status" value="1"/>
</dbReference>